<organism evidence="9 10">
    <name type="scientific">Microbacterium immunditiarum</name>
    <dbReference type="NCBI Taxonomy" id="337480"/>
    <lineage>
        <taxon>Bacteria</taxon>
        <taxon>Bacillati</taxon>
        <taxon>Actinomycetota</taxon>
        <taxon>Actinomycetes</taxon>
        <taxon>Micrococcales</taxon>
        <taxon>Microbacteriaceae</taxon>
        <taxon>Microbacterium</taxon>
    </lineage>
</organism>
<evidence type="ECO:0000256" key="6">
    <source>
        <dbReference type="ARBA" id="ARBA00048178"/>
    </source>
</evidence>
<dbReference type="RefSeq" id="WP_179486547.1">
    <property type="nucleotide sequence ID" value="NZ_JACCBV010000001.1"/>
</dbReference>
<dbReference type="GO" id="GO:0016301">
    <property type="term" value="F:kinase activity"/>
    <property type="evidence" value="ECO:0007669"/>
    <property type="project" value="InterPro"/>
</dbReference>
<gene>
    <name evidence="9" type="ORF">BJ991_000135</name>
</gene>
<dbReference type="EC" id="2.7.1.176" evidence="2"/>
<reference evidence="9 10" key="1">
    <citation type="submission" date="2020-07" db="EMBL/GenBank/DDBJ databases">
        <title>Sequencing the genomes of 1000 actinobacteria strains.</title>
        <authorList>
            <person name="Klenk H.-P."/>
        </authorList>
    </citation>
    <scope>NUCLEOTIDE SEQUENCE [LARGE SCALE GENOMIC DNA]</scope>
    <source>
        <strain evidence="9 10">DSM 24662</strain>
    </source>
</reference>
<dbReference type="AlphaFoldDB" id="A0A7Y9GKC7"/>
<evidence type="ECO:0000259" key="8">
    <source>
        <dbReference type="Pfam" id="PF06414"/>
    </source>
</evidence>
<feature type="region of interest" description="Disordered" evidence="7">
    <location>
        <begin position="321"/>
        <end position="342"/>
    </location>
</feature>
<feature type="domain" description="Zeta toxin" evidence="8">
    <location>
        <begin position="32"/>
        <end position="211"/>
    </location>
</feature>
<evidence type="ECO:0000313" key="10">
    <source>
        <dbReference type="Proteomes" id="UP000576969"/>
    </source>
</evidence>
<dbReference type="Gene3D" id="3.40.50.300">
    <property type="entry name" value="P-loop containing nucleotide triphosphate hydrolases"/>
    <property type="match status" value="1"/>
</dbReference>
<dbReference type="SUPFAM" id="SSF52540">
    <property type="entry name" value="P-loop containing nucleoside triphosphate hydrolases"/>
    <property type="match status" value="1"/>
</dbReference>
<sequence length="342" mass="37335">MTAPQPEPTPEELARIFVDEIRSILFPDDAASDSPALILLGGQPGAGKSRATHSLLREYDFEPVPLSGDDLRAFHPRYRELITRDPIHAPDAFAPVTAAWVRAAIDHARNTQRSLLLEGTFHTPELTLATARAFSDAGFQVHVVATGASRADSLLSATSRYFRSRRENLPARFTSRTAHDRGYDGTTALVAQLETSPHIDRVTILDRDGKAGFDVRRATPHLPDGEFTTATAALERARTRRVGTRTAVAWLSELRRMTQYAEATRQVTTQTAELLIPLHEIAVRDIVPTIPLPAGSEPGRKLETRVAQDLAALRRAVVALDPDAAAPHRTPAPGTPSPDLAR</sequence>
<evidence type="ECO:0000256" key="3">
    <source>
        <dbReference type="ARBA" id="ARBA00022741"/>
    </source>
</evidence>
<dbReference type="InterPro" id="IPR010488">
    <property type="entry name" value="Zeta_toxin_domain"/>
</dbReference>
<evidence type="ECO:0000256" key="7">
    <source>
        <dbReference type="SAM" id="MobiDB-lite"/>
    </source>
</evidence>
<evidence type="ECO:0000256" key="2">
    <source>
        <dbReference type="ARBA" id="ARBA00011963"/>
    </source>
</evidence>
<proteinExistence type="inferred from homology"/>
<dbReference type="Pfam" id="PF06414">
    <property type="entry name" value="Zeta_toxin"/>
    <property type="match status" value="1"/>
</dbReference>
<keyword evidence="10" id="KW-1185">Reference proteome</keyword>
<evidence type="ECO:0000256" key="4">
    <source>
        <dbReference type="ARBA" id="ARBA00022840"/>
    </source>
</evidence>
<keyword evidence="4" id="KW-0067">ATP-binding</keyword>
<evidence type="ECO:0000256" key="5">
    <source>
        <dbReference type="ARBA" id="ARBA00032897"/>
    </source>
</evidence>
<comment type="catalytic activity">
    <reaction evidence="6">
        <text>UDP-N-acetyl-alpha-D-glucosamine + ATP = UDP-N-acetyl-alpha-D-glucosamine 3'-phosphate + ADP + H(+)</text>
        <dbReference type="Rhea" id="RHEA:32671"/>
        <dbReference type="ChEBI" id="CHEBI:15378"/>
        <dbReference type="ChEBI" id="CHEBI:30616"/>
        <dbReference type="ChEBI" id="CHEBI:57705"/>
        <dbReference type="ChEBI" id="CHEBI:64353"/>
        <dbReference type="ChEBI" id="CHEBI:456216"/>
        <dbReference type="EC" id="2.7.1.176"/>
    </reaction>
</comment>
<evidence type="ECO:0000313" key="9">
    <source>
        <dbReference type="EMBL" id="NYE18107.1"/>
    </source>
</evidence>
<dbReference type="EMBL" id="JACCBV010000001">
    <property type="protein sequence ID" value="NYE18107.1"/>
    <property type="molecule type" value="Genomic_DNA"/>
</dbReference>
<protein>
    <recommendedName>
        <fullName evidence="5">UDP-N-acetylglucosamine kinase</fullName>
        <ecNumber evidence="2">2.7.1.176</ecNumber>
    </recommendedName>
    <alternativeName>
        <fullName evidence="5">UDP-N-acetylglucosamine kinase</fullName>
    </alternativeName>
</protein>
<accession>A0A7Y9GKC7</accession>
<dbReference type="Proteomes" id="UP000576969">
    <property type="component" value="Unassembled WGS sequence"/>
</dbReference>
<dbReference type="GO" id="GO:0005524">
    <property type="term" value="F:ATP binding"/>
    <property type="evidence" value="ECO:0007669"/>
    <property type="project" value="UniProtKB-KW"/>
</dbReference>
<evidence type="ECO:0000256" key="1">
    <source>
        <dbReference type="ARBA" id="ARBA00009104"/>
    </source>
</evidence>
<name>A0A7Y9GKC7_9MICO</name>
<keyword evidence="3" id="KW-0547">Nucleotide-binding</keyword>
<dbReference type="InterPro" id="IPR027417">
    <property type="entry name" value="P-loop_NTPase"/>
</dbReference>
<comment type="caution">
    <text evidence="9">The sequence shown here is derived from an EMBL/GenBank/DDBJ whole genome shotgun (WGS) entry which is preliminary data.</text>
</comment>
<comment type="similarity">
    <text evidence="1">Belongs to the zeta toxin family.</text>
</comment>